<keyword evidence="3 9" id="KW-0808">Transferase</keyword>
<gene>
    <name evidence="9" type="ORF">R4146_05460</name>
</gene>
<keyword evidence="6" id="KW-0067">ATP-binding</keyword>
<protein>
    <recommendedName>
        <fullName evidence="2">phosphomevalonate kinase</fullName>
        <ecNumber evidence="2">2.7.4.2</ecNumber>
    </recommendedName>
</protein>
<dbReference type="InterPro" id="IPR006204">
    <property type="entry name" value="GHMP_kinase_N_dom"/>
</dbReference>
<dbReference type="NCBIfam" id="TIGR01220">
    <property type="entry name" value="Pmev_kin_Gr_pos"/>
    <property type="match status" value="1"/>
</dbReference>
<evidence type="ECO:0000313" key="9">
    <source>
        <dbReference type="EMBL" id="MEJ6400605.1"/>
    </source>
</evidence>
<comment type="caution">
    <text evidence="9">The sequence shown here is derived from an EMBL/GenBank/DDBJ whole genome shotgun (WGS) entry which is preliminary data.</text>
</comment>
<dbReference type="Pfam" id="PF08544">
    <property type="entry name" value="GHMP_kinases_C"/>
    <property type="match status" value="1"/>
</dbReference>
<evidence type="ECO:0000256" key="2">
    <source>
        <dbReference type="ARBA" id="ARBA00012958"/>
    </source>
</evidence>
<organism evidence="9 10">
    <name type="scientific">Nicoliella lavandulae</name>
    <dbReference type="NCBI Taxonomy" id="3082954"/>
    <lineage>
        <taxon>Bacteria</taxon>
        <taxon>Bacillati</taxon>
        <taxon>Bacillota</taxon>
        <taxon>Bacilli</taxon>
        <taxon>Lactobacillales</taxon>
        <taxon>Lactobacillaceae</taxon>
        <taxon>Nicoliella</taxon>
    </lineage>
</organism>
<evidence type="ECO:0000259" key="8">
    <source>
        <dbReference type="Pfam" id="PF08544"/>
    </source>
</evidence>
<dbReference type="GO" id="GO:0004631">
    <property type="term" value="F:phosphomevalonate kinase activity"/>
    <property type="evidence" value="ECO:0007669"/>
    <property type="project" value="UniProtKB-EC"/>
</dbReference>
<dbReference type="InterPro" id="IPR020568">
    <property type="entry name" value="Ribosomal_Su5_D2-typ_SF"/>
</dbReference>
<evidence type="ECO:0000313" key="10">
    <source>
        <dbReference type="Proteomes" id="UP001370590"/>
    </source>
</evidence>
<sequence>MITVKAPGKLYIAGEYAVVEAGHPAVLITVDQFIQVNAKIVKDSGMIKSSQSPHQIIQWHNQNHQIHFTQQSAAFSYVMMAMRITEAYLGELNLPTHQYQLSIDSDLDSHDGHKYGLGSSAAVSVAIVKAIFKLYQLPLDTLTIFKLAAIAHLKVQGNGSLGDVAASAYQGWIAYQSFDRNWLFDQLQTHSIKDVIEQSWPGLKVERLTPPNNLKLMIGWTGSPASTASLVGTVAGKKANQTNFYQSFLAQSKACVNQMIIAFHHQDTAGIQHQIKVNRQLLNQLGHSMGIPIETPRLKQMSDIVIQHGGVAKTSGAGGGDCGIALIDDHVDDRAIVNDWHDHQINKLNFKISNHEQEEPNDQPSFSS</sequence>
<dbReference type="PANTHER" id="PTHR31814:SF2">
    <property type="entry name" value="PHOSPHOMEVALONATE KINASE"/>
    <property type="match status" value="1"/>
</dbReference>
<dbReference type="EC" id="2.7.4.2" evidence="2"/>
<evidence type="ECO:0000256" key="5">
    <source>
        <dbReference type="ARBA" id="ARBA00022777"/>
    </source>
</evidence>
<dbReference type="PRINTS" id="PR00959">
    <property type="entry name" value="MEVGALKINASE"/>
</dbReference>
<dbReference type="InterPro" id="IPR036554">
    <property type="entry name" value="GHMP_kinase_C_sf"/>
</dbReference>
<feature type="domain" description="GHMP kinase N-terminal" evidence="7">
    <location>
        <begin position="77"/>
        <end position="171"/>
    </location>
</feature>
<dbReference type="InterPro" id="IPR013750">
    <property type="entry name" value="GHMP_kinase_C_dom"/>
</dbReference>
<evidence type="ECO:0000256" key="6">
    <source>
        <dbReference type="ARBA" id="ARBA00022840"/>
    </source>
</evidence>
<dbReference type="SUPFAM" id="SSF54211">
    <property type="entry name" value="Ribosomal protein S5 domain 2-like"/>
    <property type="match status" value="1"/>
</dbReference>
<reference evidence="9 10" key="1">
    <citation type="submission" date="2023-10" db="EMBL/GenBank/DDBJ databases">
        <title>Nicoliella lavandulae sp. nov. isolated from Lavandula angustifolia flowers.</title>
        <authorList>
            <person name="Alcantara C."/>
            <person name="Zuniga M."/>
            <person name="Landete J.M."/>
            <person name="Monedero V."/>
        </authorList>
    </citation>
    <scope>NUCLEOTIDE SEQUENCE [LARGE SCALE GENOMIC DNA]</scope>
    <source>
        <strain evidence="9 10">Es01</strain>
    </source>
</reference>
<dbReference type="Gene3D" id="3.30.230.10">
    <property type="match status" value="1"/>
</dbReference>
<accession>A0ABU8SL25</accession>
<dbReference type="EMBL" id="JAWMWH010000001">
    <property type="protein sequence ID" value="MEJ6400605.1"/>
    <property type="molecule type" value="Genomic_DNA"/>
</dbReference>
<proteinExistence type="predicted"/>
<dbReference type="InterPro" id="IPR005917">
    <property type="entry name" value="Pmev_kinase_bact"/>
</dbReference>
<dbReference type="InterPro" id="IPR014721">
    <property type="entry name" value="Ribsml_uS5_D2-typ_fold_subgr"/>
</dbReference>
<evidence type="ECO:0000256" key="1">
    <source>
        <dbReference type="ARBA" id="ARBA00005017"/>
    </source>
</evidence>
<keyword evidence="4" id="KW-0547">Nucleotide-binding</keyword>
<evidence type="ECO:0000256" key="3">
    <source>
        <dbReference type="ARBA" id="ARBA00022679"/>
    </source>
</evidence>
<dbReference type="InterPro" id="IPR035102">
    <property type="entry name" value="Phosphomevalonate_kinase"/>
</dbReference>
<dbReference type="RefSeq" id="WP_339960411.1">
    <property type="nucleotide sequence ID" value="NZ_JAWMWH010000001.1"/>
</dbReference>
<name>A0ABU8SL25_9LACO</name>
<evidence type="ECO:0000259" key="7">
    <source>
        <dbReference type="Pfam" id="PF00288"/>
    </source>
</evidence>
<dbReference type="Proteomes" id="UP001370590">
    <property type="component" value="Unassembled WGS sequence"/>
</dbReference>
<evidence type="ECO:0000256" key="4">
    <source>
        <dbReference type="ARBA" id="ARBA00022741"/>
    </source>
</evidence>
<keyword evidence="5 9" id="KW-0418">Kinase</keyword>
<dbReference type="PANTHER" id="PTHR31814">
    <property type="match status" value="1"/>
</dbReference>
<dbReference type="Gene3D" id="3.30.70.890">
    <property type="entry name" value="GHMP kinase, C-terminal domain"/>
    <property type="match status" value="1"/>
</dbReference>
<comment type="pathway">
    <text evidence="1">Isoprenoid biosynthesis; isopentenyl diphosphate biosynthesis via mevalonate pathway; isopentenyl diphosphate from (R)-mevalonate: step 2/3.</text>
</comment>
<dbReference type="Pfam" id="PF00288">
    <property type="entry name" value="GHMP_kinases_N"/>
    <property type="match status" value="1"/>
</dbReference>
<feature type="domain" description="GHMP kinase C-terminal" evidence="8">
    <location>
        <begin position="277"/>
        <end position="342"/>
    </location>
</feature>
<keyword evidence="10" id="KW-1185">Reference proteome</keyword>
<dbReference type="SUPFAM" id="SSF55060">
    <property type="entry name" value="GHMP Kinase, C-terminal domain"/>
    <property type="match status" value="1"/>
</dbReference>